<dbReference type="RefSeq" id="WP_111064792.1">
    <property type="nucleotide sequence ID" value="NZ_QKSB01000061.1"/>
</dbReference>
<name>A0A2W1MWM7_9FLAO</name>
<gene>
    <name evidence="1" type="ORF">DNU06_17500</name>
</gene>
<comment type="caution">
    <text evidence="1">The sequence shown here is derived from an EMBL/GenBank/DDBJ whole genome shotgun (WGS) entry which is preliminary data.</text>
</comment>
<dbReference type="AlphaFoldDB" id="A0A2W1MWM7"/>
<evidence type="ECO:0000313" key="2">
    <source>
        <dbReference type="Proteomes" id="UP000249248"/>
    </source>
</evidence>
<sequence>MKINFQCIELTIQDDELGCTVIFSDSRSADDQFKSEEELINGVDKHLFIQRSYAEDEYDLENYYIASSESDSEFNSSEKIFLKLNNSRLVFNWNEEEIVIGLKLNNQELANLIQVFESTFKERIAIIE</sequence>
<dbReference type="OrthoDB" id="1442420at2"/>
<dbReference type="Proteomes" id="UP000249248">
    <property type="component" value="Unassembled WGS sequence"/>
</dbReference>
<proteinExistence type="predicted"/>
<organism evidence="1 2">
    <name type="scientific">Putridiphycobacter roseus</name>
    <dbReference type="NCBI Taxonomy" id="2219161"/>
    <lineage>
        <taxon>Bacteria</taxon>
        <taxon>Pseudomonadati</taxon>
        <taxon>Bacteroidota</taxon>
        <taxon>Flavobacteriia</taxon>
        <taxon>Flavobacteriales</taxon>
        <taxon>Crocinitomicaceae</taxon>
        <taxon>Putridiphycobacter</taxon>
    </lineage>
</organism>
<keyword evidence="2" id="KW-1185">Reference proteome</keyword>
<accession>A0A2W1MWM7</accession>
<protein>
    <submittedName>
        <fullName evidence="1">Uncharacterized protein</fullName>
    </submittedName>
</protein>
<dbReference type="EMBL" id="QKSB01000061">
    <property type="protein sequence ID" value="PZE15550.1"/>
    <property type="molecule type" value="Genomic_DNA"/>
</dbReference>
<evidence type="ECO:0000313" key="1">
    <source>
        <dbReference type="EMBL" id="PZE15550.1"/>
    </source>
</evidence>
<reference evidence="1 2" key="1">
    <citation type="submission" date="2018-06" db="EMBL/GenBank/DDBJ databases">
        <title>The draft genome sequence of Crocinitomix sp. SM1701.</title>
        <authorList>
            <person name="Zhang X."/>
        </authorList>
    </citation>
    <scope>NUCLEOTIDE SEQUENCE [LARGE SCALE GENOMIC DNA]</scope>
    <source>
        <strain evidence="1 2">SM1701</strain>
    </source>
</reference>